<reference evidence="6 7" key="1">
    <citation type="journal article" date="2017" name="Mol. Plant">
        <title>The Genome of Medicinal Plant Macleaya cordata Provides New Insights into Benzylisoquinoline Alkaloids Metabolism.</title>
        <authorList>
            <person name="Liu X."/>
            <person name="Liu Y."/>
            <person name="Huang P."/>
            <person name="Ma Y."/>
            <person name="Qing Z."/>
            <person name="Tang Q."/>
            <person name="Cao H."/>
            <person name="Cheng P."/>
            <person name="Zheng Y."/>
            <person name="Yuan Z."/>
            <person name="Zhou Y."/>
            <person name="Liu J."/>
            <person name="Tang Z."/>
            <person name="Zhuo Y."/>
            <person name="Zhang Y."/>
            <person name="Yu L."/>
            <person name="Huang J."/>
            <person name="Yang P."/>
            <person name="Peng Q."/>
            <person name="Zhang J."/>
            <person name="Jiang W."/>
            <person name="Zhang Z."/>
            <person name="Lin K."/>
            <person name="Ro D.K."/>
            <person name="Chen X."/>
            <person name="Xiong X."/>
            <person name="Shang Y."/>
            <person name="Huang S."/>
            <person name="Zeng J."/>
        </authorList>
    </citation>
    <scope>NUCLEOTIDE SEQUENCE [LARGE SCALE GENOMIC DNA]</scope>
    <source>
        <strain evidence="7">cv. BLH2017</strain>
        <tissue evidence="6">Root</tissue>
    </source>
</reference>
<feature type="compositionally biased region" description="Basic and acidic residues" evidence="5">
    <location>
        <begin position="48"/>
        <end position="68"/>
    </location>
</feature>
<dbReference type="Proteomes" id="UP000195402">
    <property type="component" value="Unassembled WGS sequence"/>
</dbReference>
<dbReference type="GO" id="GO:0042797">
    <property type="term" value="P:tRNA transcription by RNA polymerase III"/>
    <property type="evidence" value="ECO:0007669"/>
    <property type="project" value="TreeGrafter"/>
</dbReference>
<feature type="compositionally biased region" description="Polar residues" evidence="5">
    <location>
        <begin position="69"/>
        <end position="81"/>
    </location>
</feature>
<dbReference type="InParanoid" id="A0A200Q634"/>
<dbReference type="GO" id="GO:0003677">
    <property type="term" value="F:DNA binding"/>
    <property type="evidence" value="ECO:0007669"/>
    <property type="project" value="InterPro"/>
</dbReference>
<proteinExistence type="predicted"/>
<protein>
    <submittedName>
        <fullName evidence="6">RNA polymerase III Rpc4</fullName>
    </submittedName>
</protein>
<dbReference type="OrthoDB" id="5836119at2759"/>
<feature type="compositionally biased region" description="Low complexity" evidence="5">
    <location>
        <begin position="82"/>
        <end position="97"/>
    </location>
</feature>
<evidence type="ECO:0000256" key="5">
    <source>
        <dbReference type="SAM" id="MobiDB-lite"/>
    </source>
</evidence>
<dbReference type="STRING" id="56857.A0A200Q634"/>
<evidence type="ECO:0000313" key="7">
    <source>
        <dbReference type="Proteomes" id="UP000195402"/>
    </source>
</evidence>
<dbReference type="Pfam" id="PF05132">
    <property type="entry name" value="RNA_pol_Rpc4"/>
    <property type="match status" value="1"/>
</dbReference>
<evidence type="ECO:0000313" key="6">
    <source>
        <dbReference type="EMBL" id="OVA05904.1"/>
    </source>
</evidence>
<name>A0A200Q634_MACCD</name>
<dbReference type="PANTHER" id="PTHR13408">
    <property type="entry name" value="DNA-DIRECTED RNA POLYMERASE III"/>
    <property type="match status" value="1"/>
</dbReference>
<comment type="subcellular location">
    <subcellularLocation>
        <location evidence="1">Nucleus</location>
    </subcellularLocation>
</comment>
<gene>
    <name evidence="6" type="ORF">BVC80_1703g6</name>
</gene>
<organism evidence="6 7">
    <name type="scientific">Macleaya cordata</name>
    <name type="common">Five-seeded plume-poppy</name>
    <name type="synonym">Bocconia cordata</name>
    <dbReference type="NCBI Taxonomy" id="56857"/>
    <lineage>
        <taxon>Eukaryota</taxon>
        <taxon>Viridiplantae</taxon>
        <taxon>Streptophyta</taxon>
        <taxon>Embryophyta</taxon>
        <taxon>Tracheophyta</taxon>
        <taxon>Spermatophyta</taxon>
        <taxon>Magnoliopsida</taxon>
        <taxon>Ranunculales</taxon>
        <taxon>Papaveraceae</taxon>
        <taxon>Papaveroideae</taxon>
        <taxon>Macleaya</taxon>
    </lineage>
</organism>
<dbReference type="AlphaFoldDB" id="A0A200Q634"/>
<keyword evidence="4" id="KW-0539">Nucleus</keyword>
<keyword evidence="2" id="KW-0240">DNA-directed RNA polymerase</keyword>
<accession>A0A200Q634</accession>
<dbReference type="GO" id="GO:0005666">
    <property type="term" value="C:RNA polymerase III complex"/>
    <property type="evidence" value="ECO:0007669"/>
    <property type="project" value="InterPro"/>
</dbReference>
<keyword evidence="7" id="KW-1185">Reference proteome</keyword>
<feature type="region of interest" description="Disordered" evidence="5">
    <location>
        <begin position="1"/>
        <end position="121"/>
    </location>
</feature>
<sequence>MEEELPGNTNTGQRKVKFSPKVPSRRNPRPFDPKSEILPDVEAAQTRELLRRVNEGSGRRGPKVERKTSVQVAFSHSGTSTSMRSYGGSSKRSSGSRPQDLAASDGAPSDGPITNTPDEMKKKKEYAEPWDYYSNYPVILPLRRPYSGDPELDLMEENEETSMFLLQLPALLPLVKRSASAKGKEIAGSSSSLKPSTSIVPPEKGCSLEELPPGFMGKMLVCRSGAIKLKLGDNLYDISPGSDCVFAQDVAAINPEEKHCCVVGELNKRIIITPDVNSLLNSVIDLA</sequence>
<dbReference type="EMBL" id="MVGT01002982">
    <property type="protein sequence ID" value="OVA05904.1"/>
    <property type="molecule type" value="Genomic_DNA"/>
</dbReference>
<dbReference type="InterPro" id="IPR007811">
    <property type="entry name" value="RPC4"/>
</dbReference>
<evidence type="ECO:0000256" key="3">
    <source>
        <dbReference type="ARBA" id="ARBA00023163"/>
    </source>
</evidence>
<dbReference type="OMA" id="DYNCTDY"/>
<dbReference type="PANTHER" id="PTHR13408:SF0">
    <property type="entry name" value="DNA-DIRECTED RNA POLYMERASE III SUBUNIT RPC4"/>
    <property type="match status" value="1"/>
</dbReference>
<evidence type="ECO:0000256" key="1">
    <source>
        <dbReference type="ARBA" id="ARBA00004123"/>
    </source>
</evidence>
<keyword evidence="3" id="KW-0804">Transcription</keyword>
<comment type="caution">
    <text evidence="6">The sequence shown here is derived from an EMBL/GenBank/DDBJ whole genome shotgun (WGS) entry which is preliminary data.</text>
</comment>
<dbReference type="FunCoup" id="A0A200Q634">
    <property type="interactions" value="183"/>
</dbReference>
<evidence type="ECO:0000256" key="4">
    <source>
        <dbReference type="ARBA" id="ARBA00023242"/>
    </source>
</evidence>
<feature type="compositionally biased region" description="Basic residues" evidence="5">
    <location>
        <begin position="14"/>
        <end position="28"/>
    </location>
</feature>
<evidence type="ECO:0000256" key="2">
    <source>
        <dbReference type="ARBA" id="ARBA00022478"/>
    </source>
</evidence>